<evidence type="ECO:0000256" key="3">
    <source>
        <dbReference type="ARBA" id="ARBA00004239"/>
    </source>
</evidence>
<evidence type="ECO:0000256" key="5">
    <source>
        <dbReference type="ARBA" id="ARBA00022525"/>
    </source>
</evidence>
<comment type="caution">
    <text evidence="18">The sequence shown here is derived from an EMBL/GenBank/DDBJ whole genome shotgun (WGS) entry which is preliminary data.</text>
</comment>
<dbReference type="InterPro" id="IPR023828">
    <property type="entry name" value="Peptidase_S8_Ser-AS"/>
</dbReference>
<evidence type="ECO:0000256" key="10">
    <source>
        <dbReference type="ARBA" id="ARBA00022825"/>
    </source>
</evidence>
<comment type="catalytic activity">
    <reaction evidence="1">
        <text>Release of an N-terminal tripeptide from a polypeptide.</text>
        <dbReference type="EC" id="3.4.14.10"/>
    </reaction>
</comment>
<evidence type="ECO:0000313" key="18">
    <source>
        <dbReference type="EMBL" id="KZZ89475.1"/>
    </source>
</evidence>
<dbReference type="CDD" id="cd11377">
    <property type="entry name" value="Pro-peptidase_S53"/>
    <property type="match status" value="1"/>
</dbReference>
<feature type="binding site" evidence="15">
    <location>
        <position position="554"/>
    </location>
    <ligand>
        <name>Ca(2+)</name>
        <dbReference type="ChEBI" id="CHEBI:29108"/>
    </ligand>
</feature>
<dbReference type="EMBL" id="AZGY01000025">
    <property type="protein sequence ID" value="KZZ89475.1"/>
    <property type="molecule type" value="Genomic_DNA"/>
</dbReference>
<dbReference type="InterPro" id="IPR000209">
    <property type="entry name" value="Peptidase_S8/S53_dom"/>
</dbReference>
<feature type="signal peptide" evidence="16">
    <location>
        <begin position="1"/>
        <end position="25"/>
    </location>
</feature>
<evidence type="ECO:0000256" key="4">
    <source>
        <dbReference type="ARBA" id="ARBA00012462"/>
    </source>
</evidence>
<keyword evidence="14" id="KW-0325">Glycoprotein</keyword>
<dbReference type="OrthoDB" id="409122at2759"/>
<dbReference type="EC" id="3.4.14.10" evidence="4"/>
<keyword evidence="8 16" id="KW-0732">Signal</keyword>
<evidence type="ECO:0000256" key="16">
    <source>
        <dbReference type="SAM" id="SignalP"/>
    </source>
</evidence>
<sequence length="574" mass="61448">MSIPQGTLGVLLWVISFYSSSLVGAFPASRVSVVQRLDSVPAGWSKQDVSSMTKTASMIKLRIQLSQPRINDFYELATKIATPGDELYGQHLSREAADSFLAPAPESVQLVQQWLESEGLGGSLEMGKTADNIIVHASVAKVEKLLRTEYHSYTEQSSGRAVMRTLQYSMPDVLRDHIDVIQPTTYFGLTSTGPTLSQAEAGKLPFGACAASSPSCLSRLYNYANTSAYSQGLMGIGGFIGQFAGKPDLSVFMQKYATQKNANESFECVSVNGGACPPDGDGVEANLDTQYVRAITQKVPNVYYSTGGSPPMIGNSSVNEPYLEFLNYLLALPDAHLPNTISISYGEDEQTVPFDYATKCCDLFCKLGARGVSILISSGDEGVGGQCPRKRFIASFPASCPWVTAVGGTTGVGPERVWSGSGGGFSDYFARPKYQSDTINNWLAHDSTHEQQLAYFNASGRAYPDIAALATGFPVIVRRIVRSIGGTSASAPVVAGLVQLLSSDRLTRGKKPMGFLNPWLYKFGASALTDITTGKNLGCQDIGVTGFQAVPGWDPTTGFGTPDFEKLLAISRGT</sequence>
<organism evidence="18 19">
    <name type="scientific">Moelleriella libera RCEF 2490</name>
    <dbReference type="NCBI Taxonomy" id="1081109"/>
    <lineage>
        <taxon>Eukaryota</taxon>
        <taxon>Fungi</taxon>
        <taxon>Dikarya</taxon>
        <taxon>Ascomycota</taxon>
        <taxon>Pezizomycotina</taxon>
        <taxon>Sordariomycetes</taxon>
        <taxon>Hypocreomycetidae</taxon>
        <taxon>Hypocreales</taxon>
        <taxon>Clavicipitaceae</taxon>
        <taxon>Moelleriella</taxon>
    </lineage>
</organism>
<evidence type="ECO:0000256" key="15">
    <source>
        <dbReference type="PROSITE-ProRule" id="PRU01032"/>
    </source>
</evidence>
<dbReference type="GO" id="GO:0005576">
    <property type="term" value="C:extracellular region"/>
    <property type="evidence" value="ECO:0007669"/>
    <property type="project" value="UniProtKB-SubCell"/>
</dbReference>
<name>A0A167WZY3_9HYPO</name>
<dbReference type="Pfam" id="PF00082">
    <property type="entry name" value="Peptidase_S8"/>
    <property type="match status" value="1"/>
</dbReference>
<keyword evidence="5" id="KW-0964">Secreted</keyword>
<feature type="chain" id="PRO_5007894178" description="tripeptidyl-peptidase II" evidence="16">
    <location>
        <begin position="26"/>
        <end position="574"/>
    </location>
</feature>
<proteinExistence type="predicted"/>
<dbReference type="InterPro" id="IPR050819">
    <property type="entry name" value="Tripeptidyl-peptidase_I"/>
</dbReference>
<feature type="binding site" evidence="15">
    <location>
        <position position="531"/>
    </location>
    <ligand>
        <name>Ca(2+)</name>
        <dbReference type="ChEBI" id="CHEBI:29108"/>
    </ligand>
</feature>
<keyword evidence="13" id="KW-0865">Zymogen</keyword>
<comment type="function">
    <text evidence="2">Secreted tripeptidyl-peptidase which degrades proteins at acidic pHs and is involved in virulence.</text>
</comment>
<dbReference type="PROSITE" id="PS00138">
    <property type="entry name" value="SUBTILASE_SER"/>
    <property type="match status" value="1"/>
</dbReference>
<feature type="active site" description="Charge relay system" evidence="15">
    <location>
        <position position="488"/>
    </location>
</feature>
<dbReference type="SUPFAM" id="SSF54897">
    <property type="entry name" value="Protease propeptides/inhibitors"/>
    <property type="match status" value="1"/>
</dbReference>
<dbReference type="PANTHER" id="PTHR14218">
    <property type="entry name" value="PROTEASE S8 TRIPEPTIDYL PEPTIDASE I CLN2"/>
    <property type="match status" value="1"/>
</dbReference>
<dbReference type="Gene3D" id="3.40.50.200">
    <property type="entry name" value="Peptidase S8/S53 domain"/>
    <property type="match status" value="1"/>
</dbReference>
<evidence type="ECO:0000256" key="14">
    <source>
        <dbReference type="ARBA" id="ARBA00023180"/>
    </source>
</evidence>
<evidence type="ECO:0000256" key="6">
    <source>
        <dbReference type="ARBA" id="ARBA00022670"/>
    </source>
</evidence>
<dbReference type="PROSITE" id="PS51695">
    <property type="entry name" value="SEDOLISIN"/>
    <property type="match status" value="1"/>
</dbReference>
<evidence type="ECO:0000313" key="19">
    <source>
        <dbReference type="Proteomes" id="UP000078544"/>
    </source>
</evidence>
<keyword evidence="10 15" id="KW-0720">Serine protease</keyword>
<dbReference type="SMART" id="SM00944">
    <property type="entry name" value="Pro-kuma_activ"/>
    <property type="match status" value="1"/>
</dbReference>
<evidence type="ECO:0000256" key="8">
    <source>
        <dbReference type="ARBA" id="ARBA00022729"/>
    </source>
</evidence>
<dbReference type="Pfam" id="PF09286">
    <property type="entry name" value="Pro-kuma_activ"/>
    <property type="match status" value="1"/>
</dbReference>
<comment type="subcellular location">
    <subcellularLocation>
        <location evidence="3">Secreted</location>
        <location evidence="3">Extracellular space</location>
    </subcellularLocation>
</comment>
<evidence type="ECO:0000256" key="2">
    <source>
        <dbReference type="ARBA" id="ARBA00002451"/>
    </source>
</evidence>
<dbReference type="InterPro" id="IPR015366">
    <property type="entry name" value="S53_propep"/>
</dbReference>
<evidence type="ECO:0000256" key="13">
    <source>
        <dbReference type="ARBA" id="ARBA00023145"/>
    </source>
</evidence>
<dbReference type="InterPro" id="IPR030400">
    <property type="entry name" value="Sedolisin_dom"/>
</dbReference>
<dbReference type="Proteomes" id="UP000078544">
    <property type="component" value="Unassembled WGS sequence"/>
</dbReference>
<keyword evidence="9 15" id="KW-0378">Hydrolase</keyword>
<keyword evidence="19" id="KW-1185">Reference proteome</keyword>
<feature type="binding site" evidence="15">
    <location>
        <position position="552"/>
    </location>
    <ligand>
        <name>Ca(2+)</name>
        <dbReference type="ChEBI" id="CHEBI:29108"/>
    </ligand>
</feature>
<accession>A0A167WZY3</accession>
<dbReference type="SUPFAM" id="SSF52743">
    <property type="entry name" value="Subtilisin-like"/>
    <property type="match status" value="1"/>
</dbReference>
<feature type="binding site" evidence="15">
    <location>
        <position position="530"/>
    </location>
    <ligand>
        <name>Ca(2+)</name>
        <dbReference type="ChEBI" id="CHEBI:29108"/>
    </ligand>
</feature>
<dbReference type="InterPro" id="IPR036852">
    <property type="entry name" value="Peptidase_S8/S53_dom_sf"/>
</dbReference>
<keyword evidence="7 15" id="KW-0479">Metal-binding</keyword>
<comment type="cofactor">
    <cofactor evidence="15">
        <name>Ca(2+)</name>
        <dbReference type="ChEBI" id="CHEBI:29108"/>
    </cofactor>
    <text evidence="15">Binds 1 Ca(2+) ion per subunit.</text>
</comment>
<feature type="active site" description="Charge relay system" evidence="15">
    <location>
        <position position="284"/>
    </location>
</feature>
<evidence type="ECO:0000256" key="11">
    <source>
        <dbReference type="ARBA" id="ARBA00022837"/>
    </source>
</evidence>
<evidence type="ECO:0000256" key="9">
    <source>
        <dbReference type="ARBA" id="ARBA00022801"/>
    </source>
</evidence>
<feature type="domain" description="Peptidase S53" evidence="17">
    <location>
        <begin position="211"/>
        <end position="574"/>
    </location>
</feature>
<protein>
    <recommendedName>
        <fullName evidence="4">tripeptidyl-peptidase II</fullName>
        <ecNumber evidence="4">3.4.14.10</ecNumber>
    </recommendedName>
</protein>
<dbReference type="GO" id="GO:0006508">
    <property type="term" value="P:proteolysis"/>
    <property type="evidence" value="ECO:0007669"/>
    <property type="project" value="UniProtKB-KW"/>
</dbReference>
<dbReference type="CDD" id="cd04056">
    <property type="entry name" value="Peptidases_S53"/>
    <property type="match status" value="1"/>
</dbReference>
<feature type="active site" description="Charge relay system" evidence="15">
    <location>
        <position position="288"/>
    </location>
</feature>
<evidence type="ECO:0000259" key="17">
    <source>
        <dbReference type="PROSITE" id="PS51695"/>
    </source>
</evidence>
<dbReference type="PANTHER" id="PTHR14218:SF10">
    <property type="entry name" value="PEPTIDASE S53 DOMAIN-CONTAINING PROTEIN"/>
    <property type="match status" value="1"/>
</dbReference>
<evidence type="ECO:0000256" key="1">
    <source>
        <dbReference type="ARBA" id="ARBA00001910"/>
    </source>
</evidence>
<dbReference type="GO" id="GO:0008240">
    <property type="term" value="F:tripeptidyl-peptidase activity"/>
    <property type="evidence" value="ECO:0007669"/>
    <property type="project" value="UniProtKB-EC"/>
</dbReference>
<keyword evidence="12" id="KW-0843">Virulence</keyword>
<dbReference type="GO" id="GO:0004252">
    <property type="term" value="F:serine-type endopeptidase activity"/>
    <property type="evidence" value="ECO:0007669"/>
    <property type="project" value="UniProtKB-UniRule"/>
</dbReference>
<dbReference type="AlphaFoldDB" id="A0A167WZY3"/>
<gene>
    <name evidence="18" type="ORF">AAL_07774</name>
</gene>
<evidence type="ECO:0000256" key="7">
    <source>
        <dbReference type="ARBA" id="ARBA00022723"/>
    </source>
</evidence>
<dbReference type="FunFam" id="3.40.50.200:FF:000015">
    <property type="entry name" value="Tripeptidyl peptidase A"/>
    <property type="match status" value="1"/>
</dbReference>
<evidence type="ECO:0000256" key="12">
    <source>
        <dbReference type="ARBA" id="ARBA00023026"/>
    </source>
</evidence>
<dbReference type="GO" id="GO:0046872">
    <property type="term" value="F:metal ion binding"/>
    <property type="evidence" value="ECO:0007669"/>
    <property type="project" value="UniProtKB-UniRule"/>
</dbReference>
<keyword evidence="6 15" id="KW-0645">Protease</keyword>
<reference evidence="18 19" key="1">
    <citation type="journal article" date="2016" name="Genome Biol. Evol.">
        <title>Divergent and convergent evolution of fungal pathogenicity.</title>
        <authorList>
            <person name="Shang Y."/>
            <person name="Xiao G."/>
            <person name="Zheng P."/>
            <person name="Cen K."/>
            <person name="Zhan S."/>
            <person name="Wang C."/>
        </authorList>
    </citation>
    <scope>NUCLEOTIDE SEQUENCE [LARGE SCALE GENOMIC DNA]</scope>
    <source>
        <strain evidence="18 19">RCEF 2490</strain>
    </source>
</reference>
<keyword evidence="11 15" id="KW-0106">Calcium</keyword>
<dbReference type="STRING" id="1081109.A0A167WZY3"/>